<dbReference type="EMBL" id="QCZH01000003">
    <property type="protein sequence ID" value="PWA10516.1"/>
    <property type="molecule type" value="Genomic_DNA"/>
</dbReference>
<gene>
    <name evidence="1" type="ORF">DB891_04625</name>
</gene>
<reference evidence="1 2" key="1">
    <citation type="submission" date="2018-04" db="EMBL/GenBank/DDBJ databases">
        <title>Flavobacterium sp. nov., isolated from glacier ice.</title>
        <authorList>
            <person name="Liu Q."/>
            <person name="Xin Y.-H."/>
        </authorList>
    </citation>
    <scope>NUCLEOTIDE SEQUENCE [LARGE SCALE GENOMIC DNA]</scope>
    <source>
        <strain evidence="1 2">LB2P30</strain>
    </source>
</reference>
<sequence>MHGMFVSKKGDFERTVFKSLSFFMQYKVKADFQSVLNLRNPHYSKLLIVQALFIWTKNIA</sequence>
<comment type="caution">
    <text evidence="1">The sequence shown here is derived from an EMBL/GenBank/DDBJ whole genome shotgun (WGS) entry which is preliminary data.</text>
</comment>
<keyword evidence="2" id="KW-1185">Reference proteome</keyword>
<organism evidence="1 2">
    <name type="scientific">Flavobacterium laiguense</name>
    <dbReference type="NCBI Taxonomy" id="2169409"/>
    <lineage>
        <taxon>Bacteria</taxon>
        <taxon>Pseudomonadati</taxon>
        <taxon>Bacteroidota</taxon>
        <taxon>Flavobacteriia</taxon>
        <taxon>Flavobacteriales</taxon>
        <taxon>Flavobacteriaceae</taxon>
        <taxon>Flavobacterium</taxon>
    </lineage>
</organism>
<dbReference type="Proteomes" id="UP000245618">
    <property type="component" value="Unassembled WGS sequence"/>
</dbReference>
<evidence type="ECO:0000313" key="2">
    <source>
        <dbReference type="Proteomes" id="UP000245618"/>
    </source>
</evidence>
<accession>A0A2U1JZ65</accession>
<name>A0A2U1JZ65_9FLAO</name>
<proteinExistence type="predicted"/>
<dbReference type="AlphaFoldDB" id="A0A2U1JZ65"/>
<protein>
    <submittedName>
        <fullName evidence="1">Uncharacterized protein</fullName>
    </submittedName>
</protein>
<evidence type="ECO:0000313" key="1">
    <source>
        <dbReference type="EMBL" id="PWA10516.1"/>
    </source>
</evidence>